<evidence type="ECO:0000256" key="4">
    <source>
        <dbReference type="ARBA" id="ARBA00023136"/>
    </source>
</evidence>
<dbReference type="GO" id="GO:0016020">
    <property type="term" value="C:membrane"/>
    <property type="evidence" value="ECO:0007669"/>
    <property type="project" value="UniProtKB-SubCell"/>
</dbReference>
<dbReference type="PATRIC" id="fig|229920.5.peg.3289"/>
<keyword evidence="3 5" id="KW-1133">Transmembrane helix</keyword>
<evidence type="ECO:0000256" key="3">
    <source>
        <dbReference type="ARBA" id="ARBA00022989"/>
    </source>
</evidence>
<evidence type="ECO:0000256" key="2">
    <source>
        <dbReference type="ARBA" id="ARBA00022692"/>
    </source>
</evidence>
<dbReference type="GO" id="GO:0022857">
    <property type="term" value="F:transmembrane transporter activity"/>
    <property type="evidence" value="ECO:0007669"/>
    <property type="project" value="InterPro"/>
</dbReference>
<sequence>MEPGSFTKPPKTWRNWLIGNPLQTADAPNQTIGKLIGLAVFASDALSSTAYATQEILMILAYAGASALTYVFPISLAIVTLMVIVSISYEQTIHAYPGGGGAYIVARDNLGELPAQTAGAALLTDYILTVAVSISSGVAQITSAFPVLFPFRVEIAVGMVLFVMLINLRGVKESGTAFAIPTYFFVITMFITVGVGFFKYLTGTLGTVVNPPAFETAGLLTAVTPFLLLHAFSSGTSALTGIEAISNGITAFKEPRSKNAGITLIWMSSILATLFLGISFLVSPIHAVPSESETVISQLARTVFDGQGPLYLALISGTAVILIMAANTAFADFPRLSALHAGDGFLPRQMTFRGSRLVYSRGIITLAAVSSMLIIIFQASVTRLIPLYAIGVFLSFSLSQAGMALRWWKSGHLKDGEQIVEPGSIVTHDEKWLGKLFINGFGSLCTFVVMVVFGITKFKDGAWIIIILIPVLVTIFFSIHHHYKNLAKKLSLQNYHSTTIKRHRVIVLIAGVHRGSLAALSYARTLSEDVTSVHVSTDPVESKKVKEKWELYGEGTRLVILDSPYRLLVEPVMDYISKLLEMRQPNEIVTVVVPQFVPKHWWENFLHNQTALMLRMGFIFKPGLVIIEVPYQV</sequence>
<name>A0A0P6XPI8_9CHLR</name>
<feature type="transmembrane region" description="Helical" evidence="5">
    <location>
        <begin position="178"/>
        <end position="198"/>
    </location>
</feature>
<feature type="transmembrane region" description="Helical" evidence="5">
    <location>
        <begin position="308"/>
        <end position="330"/>
    </location>
</feature>
<keyword evidence="4 5" id="KW-0472">Membrane</keyword>
<feature type="transmembrane region" description="Helical" evidence="5">
    <location>
        <begin position="147"/>
        <end position="166"/>
    </location>
</feature>
<evidence type="ECO:0000256" key="5">
    <source>
        <dbReference type="SAM" id="Phobius"/>
    </source>
</evidence>
<proteinExistence type="predicted"/>
<feature type="transmembrane region" description="Helical" evidence="5">
    <location>
        <begin position="385"/>
        <end position="405"/>
    </location>
</feature>
<feature type="transmembrane region" description="Helical" evidence="5">
    <location>
        <begin position="218"/>
        <end position="242"/>
    </location>
</feature>
<feature type="transmembrane region" description="Helical" evidence="5">
    <location>
        <begin position="461"/>
        <end position="479"/>
    </location>
</feature>
<feature type="transmembrane region" description="Helical" evidence="5">
    <location>
        <begin position="263"/>
        <end position="288"/>
    </location>
</feature>
<keyword evidence="7" id="KW-1185">Reference proteome</keyword>
<comment type="subcellular location">
    <subcellularLocation>
        <location evidence="1">Membrane</location>
        <topology evidence="1">Multi-pass membrane protein</topology>
    </subcellularLocation>
</comment>
<dbReference type="PANTHER" id="PTHR47704:SF1">
    <property type="entry name" value="POTASSIUM TRANSPORTER KIMA"/>
    <property type="match status" value="1"/>
</dbReference>
<accession>A0A0P6XPI8</accession>
<evidence type="ECO:0000313" key="6">
    <source>
        <dbReference type="EMBL" id="KPL74086.1"/>
    </source>
</evidence>
<dbReference type="Gene3D" id="1.20.1740.10">
    <property type="entry name" value="Amino acid/polyamine transporter I"/>
    <property type="match status" value="1"/>
</dbReference>
<feature type="transmembrane region" description="Helical" evidence="5">
    <location>
        <begin position="120"/>
        <end position="141"/>
    </location>
</feature>
<protein>
    <submittedName>
        <fullName evidence="6">Permease</fullName>
    </submittedName>
</protein>
<dbReference type="InterPro" id="IPR053153">
    <property type="entry name" value="APC_K+_Transporter"/>
</dbReference>
<evidence type="ECO:0000313" key="7">
    <source>
        <dbReference type="Proteomes" id="UP000050430"/>
    </source>
</evidence>
<feature type="transmembrane region" description="Helical" evidence="5">
    <location>
        <begin position="358"/>
        <end position="379"/>
    </location>
</feature>
<dbReference type="Proteomes" id="UP000050430">
    <property type="component" value="Unassembled WGS sequence"/>
</dbReference>
<gene>
    <name evidence="6" type="ORF">ADM99_01865</name>
</gene>
<dbReference type="PANTHER" id="PTHR47704">
    <property type="entry name" value="POTASSIUM TRANSPORTER KIMA"/>
    <property type="match status" value="1"/>
</dbReference>
<feature type="transmembrane region" description="Helical" evidence="5">
    <location>
        <begin position="56"/>
        <end position="85"/>
    </location>
</feature>
<evidence type="ECO:0000256" key="1">
    <source>
        <dbReference type="ARBA" id="ARBA00004141"/>
    </source>
</evidence>
<dbReference type="Pfam" id="PF13520">
    <property type="entry name" value="AA_permease_2"/>
    <property type="match status" value="1"/>
</dbReference>
<dbReference type="InterPro" id="IPR002293">
    <property type="entry name" value="AA/rel_permease1"/>
</dbReference>
<dbReference type="EMBL" id="LGCK01000004">
    <property type="protein sequence ID" value="KPL74086.1"/>
    <property type="molecule type" value="Genomic_DNA"/>
</dbReference>
<reference evidence="6 7" key="1">
    <citation type="submission" date="2015-07" db="EMBL/GenBank/DDBJ databases">
        <title>Genome sequence of Leptolinea tardivitalis DSM 16556.</title>
        <authorList>
            <person name="Hemp J."/>
            <person name="Ward L.M."/>
            <person name="Pace L.A."/>
            <person name="Fischer W.W."/>
        </authorList>
    </citation>
    <scope>NUCLEOTIDE SEQUENCE [LARGE SCALE GENOMIC DNA]</scope>
    <source>
        <strain evidence="6 7">YMTK-2</strain>
    </source>
</reference>
<comment type="caution">
    <text evidence="6">The sequence shown here is derived from an EMBL/GenBank/DDBJ whole genome shotgun (WGS) entry which is preliminary data.</text>
</comment>
<organism evidence="6 7">
    <name type="scientific">Leptolinea tardivitalis</name>
    <dbReference type="NCBI Taxonomy" id="229920"/>
    <lineage>
        <taxon>Bacteria</taxon>
        <taxon>Bacillati</taxon>
        <taxon>Chloroflexota</taxon>
        <taxon>Anaerolineae</taxon>
        <taxon>Anaerolineales</taxon>
        <taxon>Anaerolineaceae</taxon>
        <taxon>Leptolinea</taxon>
    </lineage>
</organism>
<dbReference type="STRING" id="229920.ADM99_01865"/>
<feature type="transmembrane region" description="Helical" evidence="5">
    <location>
        <begin position="436"/>
        <end position="455"/>
    </location>
</feature>
<keyword evidence="2 5" id="KW-0812">Transmembrane</keyword>
<dbReference type="AlphaFoldDB" id="A0A0P6XPI8"/>